<protein>
    <submittedName>
        <fullName evidence="3">Universal stress protein UspA</fullName>
    </submittedName>
</protein>
<feature type="domain" description="UspA" evidence="2">
    <location>
        <begin position="17"/>
        <end position="147"/>
    </location>
</feature>
<dbReference type="InterPro" id="IPR006016">
    <property type="entry name" value="UspA"/>
</dbReference>
<dbReference type="PANTHER" id="PTHR46268">
    <property type="entry name" value="STRESS RESPONSE PROTEIN NHAX"/>
    <property type="match status" value="1"/>
</dbReference>
<dbReference type="RefSeq" id="WP_058582629.1">
    <property type="nucleotide sequence ID" value="NZ_LOPU01000029.1"/>
</dbReference>
<dbReference type="OrthoDB" id="202478at2157"/>
<proteinExistence type="inferred from homology"/>
<dbReference type="Gene3D" id="3.40.50.620">
    <property type="entry name" value="HUPs"/>
    <property type="match status" value="1"/>
</dbReference>
<dbReference type="AlphaFoldDB" id="A0A0W1R9U9"/>
<dbReference type="EMBL" id="LOPU01000029">
    <property type="protein sequence ID" value="KTG09477.1"/>
    <property type="molecule type" value="Genomic_DNA"/>
</dbReference>
<dbReference type="Proteomes" id="UP000054387">
    <property type="component" value="Unassembled WGS sequence"/>
</dbReference>
<evidence type="ECO:0000313" key="3">
    <source>
        <dbReference type="EMBL" id="KTG09477.1"/>
    </source>
</evidence>
<dbReference type="InterPro" id="IPR006015">
    <property type="entry name" value="Universal_stress_UspA"/>
</dbReference>
<organism evidence="3 4">
    <name type="scientific">Haloprofundus marisrubri</name>
    <dbReference type="NCBI Taxonomy" id="1514971"/>
    <lineage>
        <taxon>Archaea</taxon>
        <taxon>Methanobacteriati</taxon>
        <taxon>Methanobacteriota</taxon>
        <taxon>Stenosarchaea group</taxon>
        <taxon>Halobacteria</taxon>
        <taxon>Halobacteriales</taxon>
        <taxon>Haloferacaceae</taxon>
        <taxon>Haloprofundus</taxon>
    </lineage>
</organism>
<comment type="similarity">
    <text evidence="1">Belongs to the universal stress protein A family.</text>
</comment>
<dbReference type="STRING" id="1514971.AUR64_17030"/>
<dbReference type="SUPFAM" id="SSF52402">
    <property type="entry name" value="Adenine nucleotide alpha hydrolases-like"/>
    <property type="match status" value="1"/>
</dbReference>
<evidence type="ECO:0000313" key="4">
    <source>
        <dbReference type="Proteomes" id="UP000054387"/>
    </source>
</evidence>
<evidence type="ECO:0000259" key="2">
    <source>
        <dbReference type="Pfam" id="PF00582"/>
    </source>
</evidence>
<dbReference type="PRINTS" id="PR01438">
    <property type="entry name" value="UNVRSLSTRESS"/>
</dbReference>
<evidence type="ECO:0000256" key="1">
    <source>
        <dbReference type="ARBA" id="ARBA00008791"/>
    </source>
</evidence>
<reference evidence="3 4" key="1">
    <citation type="submission" date="2015-12" db="EMBL/GenBank/DDBJ databases">
        <title>Haloprofundus marisrubri gen. nov., sp. nov., an extremely halophilic archaeon isolated from the Discovery deep brine-seawater interface in the Red Sea.</title>
        <authorList>
            <person name="Zhang G."/>
            <person name="Stingl U."/>
            <person name="Rashid M."/>
        </authorList>
    </citation>
    <scope>NUCLEOTIDE SEQUENCE [LARGE SCALE GENOMIC DNA]</scope>
    <source>
        <strain evidence="3 4">SB9</strain>
    </source>
</reference>
<dbReference type="Pfam" id="PF00582">
    <property type="entry name" value="Usp"/>
    <property type="match status" value="1"/>
</dbReference>
<dbReference type="PANTHER" id="PTHR46268:SF6">
    <property type="entry name" value="UNIVERSAL STRESS PROTEIN UP12"/>
    <property type="match status" value="1"/>
</dbReference>
<sequence length="150" mass="15536">MPDSNSAADTSLFARPVVPVAGDDDAEKTARVALPRIAAVGGEMLALHVVEKAGGAPDKASVEQREEHASEAFAVIEELAAEAGVDVRTRVAYGTNVAATILDVAREEDASAIVFSPRGGSKWAKLLTGDVSDSLVEDADRPVVVLPTSN</sequence>
<dbReference type="CDD" id="cd00293">
    <property type="entry name" value="USP-like"/>
    <property type="match status" value="1"/>
</dbReference>
<accession>A0A0W1R9U9</accession>
<gene>
    <name evidence="3" type="ORF">AUR64_17030</name>
</gene>
<dbReference type="InterPro" id="IPR014729">
    <property type="entry name" value="Rossmann-like_a/b/a_fold"/>
</dbReference>
<comment type="caution">
    <text evidence="3">The sequence shown here is derived from an EMBL/GenBank/DDBJ whole genome shotgun (WGS) entry which is preliminary data.</text>
</comment>
<keyword evidence="4" id="KW-1185">Reference proteome</keyword>
<name>A0A0W1R9U9_9EURY</name>